<protein>
    <submittedName>
        <fullName evidence="1">Uncharacterized protein</fullName>
    </submittedName>
</protein>
<reference evidence="1 2" key="1">
    <citation type="submission" date="2022-12" db="EMBL/GenBank/DDBJ databases">
        <title>Two new species, Stenotrophomonas aracearum and Stenotrophomonas oahuensis, isolated from Anthurium (Araceae family) in Hawaii.</title>
        <authorList>
            <person name="Chunag S.C."/>
            <person name="Dobhal S."/>
            <person name="Alvarez A."/>
            <person name="Arif M."/>
        </authorList>
    </citation>
    <scope>NUCLEOTIDE SEQUENCE [LARGE SCALE GENOMIC DNA]</scope>
    <source>
        <strain evidence="1 2">A5586</strain>
    </source>
</reference>
<dbReference type="Proteomes" id="UP001302072">
    <property type="component" value="Chromosome"/>
</dbReference>
<evidence type="ECO:0000313" key="1">
    <source>
        <dbReference type="EMBL" id="WNH52458.1"/>
    </source>
</evidence>
<gene>
    <name evidence="1" type="ORF">PDM29_19400</name>
</gene>
<dbReference type="RefSeq" id="WP_311191656.1">
    <property type="nucleotide sequence ID" value="NZ_CP115541.1"/>
</dbReference>
<proteinExistence type="predicted"/>
<dbReference type="EMBL" id="CP115541">
    <property type="protein sequence ID" value="WNH52458.1"/>
    <property type="molecule type" value="Genomic_DNA"/>
</dbReference>
<organism evidence="1 2">
    <name type="scientific">Stenotrophomonas oahuensis</name>
    <dbReference type="NCBI Taxonomy" id="3003271"/>
    <lineage>
        <taxon>Bacteria</taxon>
        <taxon>Pseudomonadati</taxon>
        <taxon>Pseudomonadota</taxon>
        <taxon>Gammaproteobacteria</taxon>
        <taxon>Lysobacterales</taxon>
        <taxon>Lysobacteraceae</taxon>
        <taxon>Stenotrophomonas</taxon>
    </lineage>
</organism>
<name>A0ABY9YP15_9GAMM</name>
<evidence type="ECO:0000313" key="2">
    <source>
        <dbReference type="Proteomes" id="UP001302072"/>
    </source>
</evidence>
<sequence>MRTGAVTDALCELNEKGYIADETLSRMSAEEVVFAVAQSSGEDFYDYHA</sequence>
<keyword evidence="2" id="KW-1185">Reference proteome</keyword>
<accession>A0ABY9YP15</accession>